<comment type="caution">
    <text evidence="7">The sequence shown here is derived from an EMBL/GenBank/DDBJ whole genome shotgun (WGS) entry which is preliminary data.</text>
</comment>
<evidence type="ECO:0000256" key="5">
    <source>
        <dbReference type="ARBA" id="ARBA00022932"/>
    </source>
</evidence>
<reference evidence="7" key="1">
    <citation type="submission" date="2017-10" db="EMBL/GenBank/DDBJ databases">
        <title>Resolving the taxonomy of Roseburia spp., Eubacterium rectale and Agathobacter spp. through phylogenomic analysis.</title>
        <authorList>
            <person name="Sheridan P.O."/>
            <person name="Walker A.W."/>
            <person name="Duncan S.H."/>
            <person name="Scott K.P."/>
            <person name="Toole P.W.O."/>
            <person name="Luis P."/>
            <person name="Flint H.J."/>
        </authorList>
    </citation>
    <scope>NUCLEOTIDE SEQUENCE [LARGE SCALE GENOMIC DNA]</scope>
    <source>
        <strain evidence="8">JK10</strain>
        <strain evidence="7">JK626</strain>
    </source>
</reference>
<dbReference type="GO" id="GO:0042276">
    <property type="term" value="P:error-prone translesion synthesis"/>
    <property type="evidence" value="ECO:0007669"/>
    <property type="project" value="TreeGrafter"/>
</dbReference>
<keyword evidence="4" id="KW-0227">DNA damage</keyword>
<dbReference type="GO" id="GO:0009432">
    <property type="term" value="P:SOS response"/>
    <property type="evidence" value="ECO:0007669"/>
    <property type="project" value="TreeGrafter"/>
</dbReference>
<keyword evidence="5" id="KW-0239">DNA-directed DNA polymerase</keyword>
<evidence type="ECO:0000256" key="3">
    <source>
        <dbReference type="ARBA" id="ARBA00022695"/>
    </source>
</evidence>
<gene>
    <name evidence="8" type="ORF">CSX00_10395</name>
    <name evidence="7" type="ORF">CSX01_04090</name>
</gene>
<evidence type="ECO:0000256" key="1">
    <source>
        <dbReference type="ARBA" id="ARBA00010945"/>
    </source>
</evidence>
<evidence type="ECO:0000313" key="10">
    <source>
        <dbReference type="Proteomes" id="UP000225889"/>
    </source>
</evidence>
<dbReference type="InterPro" id="IPR050116">
    <property type="entry name" value="DNA_polymerase-Y"/>
</dbReference>
<dbReference type="InterPro" id="IPR043128">
    <property type="entry name" value="Rev_trsase/Diguanyl_cyclase"/>
</dbReference>
<dbReference type="Gene3D" id="3.30.70.270">
    <property type="match status" value="1"/>
</dbReference>
<dbReference type="SUPFAM" id="SSF56672">
    <property type="entry name" value="DNA/RNA polymerases"/>
    <property type="match status" value="1"/>
</dbReference>
<evidence type="ECO:0000313" key="7">
    <source>
        <dbReference type="EMBL" id="PHU35795.1"/>
    </source>
</evidence>
<name>A0A2G3DY49_9FIRM</name>
<evidence type="ECO:0000313" key="8">
    <source>
        <dbReference type="EMBL" id="PHU39709.1"/>
    </source>
</evidence>
<evidence type="ECO:0000256" key="2">
    <source>
        <dbReference type="ARBA" id="ARBA00022457"/>
    </source>
</evidence>
<dbReference type="GO" id="GO:0003684">
    <property type="term" value="F:damaged DNA binding"/>
    <property type="evidence" value="ECO:0007669"/>
    <property type="project" value="InterPro"/>
</dbReference>
<accession>A0A2G3DY49</accession>
<dbReference type="PANTHER" id="PTHR11076:SF35">
    <property type="entry name" value="DNA REPAIR PROTEIN HOMOLOG YOBH"/>
    <property type="match status" value="1"/>
</dbReference>
<dbReference type="GO" id="GO:0005829">
    <property type="term" value="C:cytosol"/>
    <property type="evidence" value="ECO:0007669"/>
    <property type="project" value="TreeGrafter"/>
</dbReference>
<dbReference type="Pfam" id="PF11799">
    <property type="entry name" value="IMS_C"/>
    <property type="match status" value="1"/>
</dbReference>
<dbReference type="Gene3D" id="1.10.150.20">
    <property type="entry name" value="5' to 3' exonuclease, C-terminal subdomain"/>
    <property type="match status" value="1"/>
</dbReference>
<dbReference type="EMBL" id="PDYH01000042">
    <property type="protein sequence ID" value="PHU39709.1"/>
    <property type="molecule type" value="Genomic_DNA"/>
</dbReference>
<dbReference type="GO" id="GO:0003887">
    <property type="term" value="F:DNA-directed DNA polymerase activity"/>
    <property type="evidence" value="ECO:0007669"/>
    <property type="project" value="UniProtKB-KW"/>
</dbReference>
<dbReference type="GO" id="GO:0006281">
    <property type="term" value="P:DNA repair"/>
    <property type="evidence" value="ECO:0007669"/>
    <property type="project" value="InterPro"/>
</dbReference>
<evidence type="ECO:0000313" key="9">
    <source>
        <dbReference type="Proteomes" id="UP000224317"/>
    </source>
</evidence>
<proteinExistence type="inferred from homology"/>
<dbReference type="PANTHER" id="PTHR11076">
    <property type="entry name" value="DNA REPAIR POLYMERASE UMUC / TRANSFERASE FAMILY MEMBER"/>
    <property type="match status" value="1"/>
</dbReference>
<reference evidence="7" key="2">
    <citation type="submission" date="2017-10" db="EMBL/GenBank/DDBJ databases">
        <authorList>
            <person name="Banno H."/>
            <person name="Chua N.-H."/>
        </authorList>
    </citation>
    <scope>NUCLEOTIDE SEQUENCE [LARGE SCALE GENOMIC DNA]</scope>
    <source>
        <strain evidence="8">JK10</strain>
        <strain evidence="7">JK626</strain>
    </source>
</reference>
<dbReference type="RefSeq" id="WP_099391532.1">
    <property type="nucleotide sequence ID" value="NZ_PDYF01000008.1"/>
</dbReference>
<dbReference type="InterPro" id="IPR017961">
    <property type="entry name" value="DNA_pol_Y-fam_little_finger"/>
</dbReference>
<protein>
    <submittedName>
        <fullName evidence="7">DNA repair protein</fullName>
    </submittedName>
</protein>
<dbReference type="Pfam" id="PF00817">
    <property type="entry name" value="IMS"/>
    <property type="match status" value="1"/>
</dbReference>
<dbReference type="Proteomes" id="UP000225889">
    <property type="component" value="Unassembled WGS sequence"/>
</dbReference>
<dbReference type="PROSITE" id="PS50173">
    <property type="entry name" value="UMUC"/>
    <property type="match status" value="1"/>
</dbReference>
<comment type="similarity">
    <text evidence="1">Belongs to the DNA polymerase type-Y family.</text>
</comment>
<keyword evidence="5" id="KW-0808">Transferase</keyword>
<sequence length="423" mass="48115">MKQYMVIDLKSFYASVECADRGLDPMKDNLVVADVARSRGTICLAITPAMKALGVKNRCRIFEIPKSIEYIAAVPRMQRYIDVSAEIYEIYLSYISKEDIHVYSIDEAFLDVTAYLDLYGMSAHDLAIKIMDEIKEKLKIRATCGIGTNMYLAKVALDILAKHSPDFIAELDEESFKRRLWKHKPLTDFWRIGPGTMRHLATLGLFTQEDIAKAPEKLLLKHFGVNSEFLIDHAWGRESCTIYDIKHYTNKSHSLSCGQVLMRDYTYDEAITVLKEMVGELSSDMVANQVVSNSFSLYIGYSYDSYMSTGGGTTIQVRTNSIRIMQDAFVQLYKKFAQPDGLIRRFNISANGIVDECYEQYSFFVDPVVMEKDRQITRSANMLKNKFGKNAILKGIDLLEEATQMERNMQIGGHLANGRDENA</sequence>
<dbReference type="EMBL" id="PDYF01000008">
    <property type="protein sequence ID" value="PHU35795.1"/>
    <property type="molecule type" value="Genomic_DNA"/>
</dbReference>
<feature type="domain" description="UmuC" evidence="6">
    <location>
        <begin position="4"/>
        <end position="193"/>
    </location>
</feature>
<dbReference type="InterPro" id="IPR001126">
    <property type="entry name" value="UmuC"/>
</dbReference>
<dbReference type="Gene3D" id="3.40.1170.60">
    <property type="match status" value="1"/>
</dbReference>
<keyword evidence="3" id="KW-0548">Nucleotidyltransferase</keyword>
<keyword evidence="9" id="KW-1185">Reference proteome</keyword>
<evidence type="ECO:0000256" key="4">
    <source>
        <dbReference type="ARBA" id="ARBA00022763"/>
    </source>
</evidence>
<evidence type="ECO:0000259" key="6">
    <source>
        <dbReference type="PROSITE" id="PS50173"/>
    </source>
</evidence>
<organism evidence="7 10">
    <name type="scientific">Pseudobutyrivibrio ruminis</name>
    <dbReference type="NCBI Taxonomy" id="46206"/>
    <lineage>
        <taxon>Bacteria</taxon>
        <taxon>Bacillati</taxon>
        <taxon>Bacillota</taxon>
        <taxon>Clostridia</taxon>
        <taxon>Lachnospirales</taxon>
        <taxon>Lachnospiraceae</taxon>
        <taxon>Pseudobutyrivibrio</taxon>
    </lineage>
</organism>
<dbReference type="Proteomes" id="UP000224317">
    <property type="component" value="Unassembled WGS sequence"/>
</dbReference>
<keyword evidence="2" id="KW-0515">Mutator protein</keyword>
<dbReference type="InterPro" id="IPR043502">
    <property type="entry name" value="DNA/RNA_pol_sf"/>
</dbReference>
<dbReference type="AlphaFoldDB" id="A0A2G3DY49"/>